<dbReference type="Proteomes" id="UP001189429">
    <property type="component" value="Unassembled WGS sequence"/>
</dbReference>
<name>A0ABN9WRJ1_9DINO</name>
<evidence type="ECO:0000313" key="2">
    <source>
        <dbReference type="EMBL" id="CAK0889302.1"/>
    </source>
</evidence>
<feature type="compositionally biased region" description="Basic and acidic residues" evidence="1">
    <location>
        <begin position="385"/>
        <end position="394"/>
    </location>
</feature>
<feature type="compositionally biased region" description="Basic residues" evidence="1">
    <location>
        <begin position="346"/>
        <end position="362"/>
    </location>
</feature>
<keyword evidence="3" id="KW-1185">Reference proteome</keyword>
<organism evidence="2 3">
    <name type="scientific">Prorocentrum cordatum</name>
    <dbReference type="NCBI Taxonomy" id="2364126"/>
    <lineage>
        <taxon>Eukaryota</taxon>
        <taxon>Sar</taxon>
        <taxon>Alveolata</taxon>
        <taxon>Dinophyceae</taxon>
        <taxon>Prorocentrales</taxon>
        <taxon>Prorocentraceae</taxon>
        <taxon>Prorocentrum</taxon>
    </lineage>
</organism>
<feature type="compositionally biased region" description="Low complexity" evidence="1">
    <location>
        <begin position="60"/>
        <end position="71"/>
    </location>
</feature>
<accession>A0ABN9WRJ1</accession>
<feature type="region of interest" description="Disordered" evidence="1">
    <location>
        <begin position="125"/>
        <end position="300"/>
    </location>
</feature>
<feature type="compositionally biased region" description="Low complexity" evidence="1">
    <location>
        <begin position="278"/>
        <end position="290"/>
    </location>
</feature>
<proteinExistence type="predicted"/>
<reference evidence="2" key="1">
    <citation type="submission" date="2023-10" db="EMBL/GenBank/DDBJ databases">
        <authorList>
            <person name="Chen Y."/>
            <person name="Shah S."/>
            <person name="Dougan E. K."/>
            <person name="Thang M."/>
            <person name="Chan C."/>
        </authorList>
    </citation>
    <scope>NUCLEOTIDE SEQUENCE [LARGE SCALE GENOMIC DNA]</scope>
</reference>
<sequence>MVRSRPVTNPVLQTWSTSLREFPSPAYFPAPYRAFTMVPKKSLAAIPIQSSAAEEEARQARPSASSLAPSLGNPPELPLARGRAAPPREAAARTQCVAADEAFKRRTRMETVWLSARAASWRTTHRRQLADRMPRPQGSYTPARCRSSGGRRGGSTNRRHPALPPELREFGAPGASRRNLPAGLRVGAAGSRARDAPRGCGSPPEPRLLGAPGPPRGRSAGGSITRPVAERAGRREGEPDASPGGGLRARRHAHRGPPPAPRGPGEGGAGGEAGAAGPGPDDVPGPDAGRGSVGRRPLSHARGRFPDAVFLLACSAYVFPHVSPWRAFVRLAESTCQSPFSAVPHPRSRSRAASRLSRRAWRRQPAANSVAENRDMPDVRPAPRVSRDCDERGAKGTPPCQLSTIRAVPASRAIG</sequence>
<feature type="compositionally biased region" description="Basic and acidic residues" evidence="1">
    <location>
        <begin position="228"/>
        <end position="238"/>
    </location>
</feature>
<protein>
    <submittedName>
        <fullName evidence="2">Uncharacterized protein</fullName>
    </submittedName>
</protein>
<feature type="compositionally biased region" description="Gly residues" evidence="1">
    <location>
        <begin position="264"/>
        <end position="277"/>
    </location>
</feature>
<feature type="compositionally biased region" description="Low complexity" evidence="1">
    <location>
        <begin position="78"/>
        <end position="93"/>
    </location>
</feature>
<evidence type="ECO:0000313" key="3">
    <source>
        <dbReference type="Proteomes" id="UP001189429"/>
    </source>
</evidence>
<feature type="region of interest" description="Disordered" evidence="1">
    <location>
        <begin position="53"/>
        <end position="93"/>
    </location>
</feature>
<dbReference type="EMBL" id="CAUYUJ010019190">
    <property type="protein sequence ID" value="CAK0889302.1"/>
    <property type="molecule type" value="Genomic_DNA"/>
</dbReference>
<feature type="region of interest" description="Disordered" evidence="1">
    <location>
        <begin position="338"/>
        <end position="401"/>
    </location>
</feature>
<feature type="compositionally biased region" description="Low complexity" evidence="1">
    <location>
        <begin position="207"/>
        <end position="223"/>
    </location>
</feature>
<gene>
    <name evidence="2" type="ORF">PCOR1329_LOCUS69867</name>
</gene>
<comment type="caution">
    <text evidence="2">The sequence shown here is derived from an EMBL/GenBank/DDBJ whole genome shotgun (WGS) entry which is preliminary data.</text>
</comment>
<evidence type="ECO:0000256" key="1">
    <source>
        <dbReference type="SAM" id="MobiDB-lite"/>
    </source>
</evidence>